<comment type="subcellular location">
    <subcellularLocation>
        <location evidence="1">Cytoplasm</location>
        <location evidence="1">Cytoskeleton</location>
        <location evidence="1">Cilium axoneme</location>
    </subcellularLocation>
</comment>
<reference evidence="3 4" key="1">
    <citation type="submission" date="2016-10" db="EMBL/GenBank/DDBJ databases">
        <authorList>
            <person name="Cai Z."/>
        </authorList>
    </citation>
    <scope>NUCLEOTIDE SEQUENCE [LARGE SCALE GENOMIC DNA]</scope>
</reference>
<protein>
    <submittedName>
        <fullName evidence="3">Uncharacterized protein</fullName>
    </submittedName>
</protein>
<evidence type="ECO:0000256" key="1">
    <source>
        <dbReference type="ARBA" id="ARBA00004430"/>
    </source>
</evidence>
<dbReference type="SUPFAM" id="SSF52047">
    <property type="entry name" value="RNI-like"/>
    <property type="match status" value="1"/>
</dbReference>
<sequence length="276" mass="29515">MLQAATAEQPTAPESATTAATAASAPCSSTTTLQTQQQQQQQGLRLRSFSTNVPAAASSTALLPAHSLTHLQLTLMDSSTASLLALRDGISADPALAAATARLTNLQQLVLECDAAAGALPGLTNLRHLTSLEVMDSVIAGRSQWKKPLKQLLAHPLPLQRLHISTGCGVPGPGFLLDLLRQSQLLNFSIEGQLHEGSQLPVQLQRLQFCCERSWASDPIELTQLLHLQHLHLAGSFPDPSILLQPSQLPCLQHLALQHWEVHEAAAAAAVWLQLP</sequence>
<dbReference type="AlphaFoldDB" id="A0A383VIS9"/>
<evidence type="ECO:0000313" key="3">
    <source>
        <dbReference type="EMBL" id="SZX64843.1"/>
    </source>
</evidence>
<evidence type="ECO:0000256" key="2">
    <source>
        <dbReference type="SAM" id="MobiDB-lite"/>
    </source>
</evidence>
<feature type="region of interest" description="Disordered" evidence="2">
    <location>
        <begin position="1"/>
        <end position="42"/>
    </location>
</feature>
<dbReference type="Proteomes" id="UP000256970">
    <property type="component" value="Unassembled WGS sequence"/>
</dbReference>
<name>A0A383VIS9_TETOB</name>
<proteinExistence type="predicted"/>
<gene>
    <name evidence="3" type="ORF">BQ4739_LOCUS5330</name>
</gene>
<accession>A0A383VIS9</accession>
<dbReference type="InterPro" id="IPR032675">
    <property type="entry name" value="LRR_dom_sf"/>
</dbReference>
<dbReference type="GO" id="GO:0005930">
    <property type="term" value="C:axoneme"/>
    <property type="evidence" value="ECO:0007669"/>
    <property type="project" value="UniProtKB-SubCell"/>
</dbReference>
<keyword evidence="4" id="KW-1185">Reference proteome</keyword>
<organism evidence="3 4">
    <name type="scientific">Tetradesmus obliquus</name>
    <name type="common">Green alga</name>
    <name type="synonym">Acutodesmus obliquus</name>
    <dbReference type="NCBI Taxonomy" id="3088"/>
    <lineage>
        <taxon>Eukaryota</taxon>
        <taxon>Viridiplantae</taxon>
        <taxon>Chlorophyta</taxon>
        <taxon>core chlorophytes</taxon>
        <taxon>Chlorophyceae</taxon>
        <taxon>CS clade</taxon>
        <taxon>Sphaeropleales</taxon>
        <taxon>Scenedesmaceae</taxon>
        <taxon>Tetradesmus</taxon>
    </lineage>
</organism>
<dbReference type="EMBL" id="FNXT01000494">
    <property type="protein sequence ID" value="SZX64843.1"/>
    <property type="molecule type" value="Genomic_DNA"/>
</dbReference>
<dbReference type="Gene3D" id="3.80.10.10">
    <property type="entry name" value="Ribonuclease Inhibitor"/>
    <property type="match status" value="1"/>
</dbReference>
<evidence type="ECO:0000313" key="4">
    <source>
        <dbReference type="Proteomes" id="UP000256970"/>
    </source>
</evidence>